<dbReference type="GO" id="GO:0005634">
    <property type="term" value="C:nucleus"/>
    <property type="evidence" value="ECO:0007669"/>
    <property type="project" value="TreeGrafter"/>
</dbReference>
<protein>
    <recommendedName>
        <fullName evidence="1">non-specific serine/threonine protein kinase</fullName>
        <ecNumber evidence="1">2.7.11.1</ecNumber>
    </recommendedName>
</protein>
<dbReference type="InterPro" id="IPR008271">
    <property type="entry name" value="Ser/Thr_kinase_AS"/>
</dbReference>
<dbReference type="GO" id="GO:0005829">
    <property type="term" value="C:cytosol"/>
    <property type="evidence" value="ECO:0007669"/>
    <property type="project" value="TreeGrafter"/>
</dbReference>
<comment type="catalytic activity">
    <reaction evidence="9">
        <text>L-seryl-[protein] + ATP = O-phospho-L-seryl-[protein] + ADP + H(+)</text>
        <dbReference type="Rhea" id="RHEA:17989"/>
        <dbReference type="Rhea" id="RHEA-COMP:9863"/>
        <dbReference type="Rhea" id="RHEA-COMP:11604"/>
        <dbReference type="ChEBI" id="CHEBI:15378"/>
        <dbReference type="ChEBI" id="CHEBI:29999"/>
        <dbReference type="ChEBI" id="CHEBI:30616"/>
        <dbReference type="ChEBI" id="CHEBI:83421"/>
        <dbReference type="ChEBI" id="CHEBI:456216"/>
        <dbReference type="EC" id="2.7.11.1"/>
    </reaction>
</comment>
<feature type="binding site" evidence="11">
    <location>
        <begin position="519"/>
        <end position="527"/>
    </location>
    <ligand>
        <name>ATP</name>
        <dbReference type="ChEBI" id="CHEBI:30616"/>
    </ligand>
</feature>
<dbReference type="Pfam" id="PF13393">
    <property type="entry name" value="tRNA-synt_His"/>
    <property type="match status" value="1"/>
</dbReference>
<dbReference type="GO" id="GO:0004694">
    <property type="term" value="F:eukaryotic translation initiation factor 2alpha kinase activity"/>
    <property type="evidence" value="ECO:0007669"/>
    <property type="project" value="InterPro"/>
</dbReference>
<proteinExistence type="inferred from homology"/>
<evidence type="ECO:0000259" key="16">
    <source>
        <dbReference type="PROSITE" id="PS50908"/>
    </source>
</evidence>
<name>A0A914BUK4_9BILA</name>
<dbReference type="Pfam" id="PF00069">
    <property type="entry name" value="Pkinase"/>
    <property type="match status" value="2"/>
</dbReference>
<keyword evidence="5" id="KW-0418">Kinase</keyword>
<dbReference type="Gene3D" id="1.10.510.10">
    <property type="entry name" value="Transferase(Phosphotransferase) domain 1"/>
    <property type="match status" value="2"/>
</dbReference>
<dbReference type="PANTHER" id="PTHR11042">
    <property type="entry name" value="EUKARYOTIC TRANSLATION INITIATION FACTOR 2-ALPHA KINASE EIF2-ALPHA KINASE -RELATED"/>
    <property type="match status" value="1"/>
</dbReference>
<dbReference type="CDD" id="cd23823">
    <property type="entry name" value="RWD_GCN2"/>
    <property type="match status" value="1"/>
</dbReference>
<dbReference type="PANTHER" id="PTHR11042:SF136">
    <property type="entry name" value="EIF-2-ALPHA KINASE GCN2"/>
    <property type="match status" value="1"/>
</dbReference>
<comment type="similarity">
    <text evidence="7">Belongs to the protein kinase superfamily. Ser/Thr protein kinase family. GCN2 subfamily.</text>
</comment>
<dbReference type="InterPro" id="IPR016135">
    <property type="entry name" value="UBQ-conjugating_enzyme/RWD"/>
</dbReference>
<feature type="region of interest" description="Disordered" evidence="14">
    <location>
        <begin position="616"/>
        <end position="667"/>
    </location>
</feature>
<evidence type="ECO:0000256" key="11">
    <source>
        <dbReference type="PIRSR" id="PIRSR000660-2"/>
    </source>
</evidence>
<dbReference type="InterPro" id="IPR016255">
    <property type="entry name" value="Gcn2"/>
</dbReference>
<reference evidence="18" key="1">
    <citation type="submission" date="2022-11" db="UniProtKB">
        <authorList>
            <consortium name="WormBaseParasite"/>
        </authorList>
    </citation>
    <scope>IDENTIFICATION</scope>
</reference>
<dbReference type="GO" id="GO:0009893">
    <property type="term" value="P:positive regulation of metabolic process"/>
    <property type="evidence" value="ECO:0007669"/>
    <property type="project" value="UniProtKB-ARBA"/>
</dbReference>
<dbReference type="SMART" id="SM00220">
    <property type="entry name" value="S_TKc"/>
    <property type="match status" value="1"/>
</dbReference>
<keyword evidence="6 11" id="KW-0067">ATP-binding</keyword>
<evidence type="ECO:0000256" key="1">
    <source>
        <dbReference type="ARBA" id="ARBA00012513"/>
    </source>
</evidence>
<dbReference type="PROSITE" id="PS50011">
    <property type="entry name" value="PROTEIN_KINASE_DOM"/>
    <property type="match status" value="1"/>
</dbReference>
<evidence type="ECO:0000256" key="5">
    <source>
        <dbReference type="ARBA" id="ARBA00022777"/>
    </source>
</evidence>
<dbReference type="GO" id="GO:0000077">
    <property type="term" value="P:DNA damage checkpoint signaling"/>
    <property type="evidence" value="ECO:0007669"/>
    <property type="project" value="InterPro"/>
</dbReference>
<keyword evidence="2" id="KW-0723">Serine/threonine-protein kinase</keyword>
<feature type="domain" description="RWD" evidence="16">
    <location>
        <begin position="14"/>
        <end position="129"/>
    </location>
</feature>
<keyword evidence="3" id="KW-0808">Transferase</keyword>
<dbReference type="EC" id="2.7.11.1" evidence="1"/>
<comment type="catalytic activity">
    <reaction evidence="8">
        <text>L-threonyl-[protein] + ATP = O-phospho-L-threonyl-[protein] + ADP + H(+)</text>
        <dbReference type="Rhea" id="RHEA:46608"/>
        <dbReference type="Rhea" id="RHEA-COMP:11060"/>
        <dbReference type="Rhea" id="RHEA-COMP:11605"/>
        <dbReference type="ChEBI" id="CHEBI:15378"/>
        <dbReference type="ChEBI" id="CHEBI:30013"/>
        <dbReference type="ChEBI" id="CHEBI:30616"/>
        <dbReference type="ChEBI" id="CHEBI:61977"/>
        <dbReference type="ChEBI" id="CHEBI:456216"/>
        <dbReference type="EC" id="2.7.11.1"/>
    </reaction>
</comment>
<dbReference type="InterPro" id="IPR017441">
    <property type="entry name" value="Protein_kinase_ATP_BS"/>
</dbReference>
<feature type="binding site" evidence="11 12">
    <location>
        <position position="542"/>
    </location>
    <ligand>
        <name>ATP</name>
        <dbReference type="ChEBI" id="CHEBI:30616"/>
    </ligand>
</feature>
<feature type="active site" description="Proton acceptor" evidence="10">
    <location>
        <position position="788"/>
    </location>
</feature>
<dbReference type="FunFam" id="3.10.110.10:FF:000050">
    <property type="entry name" value="eIF-2-alpha kinase GCN2"/>
    <property type="match status" value="1"/>
</dbReference>
<evidence type="ECO:0000259" key="15">
    <source>
        <dbReference type="PROSITE" id="PS50011"/>
    </source>
</evidence>
<dbReference type="InterPro" id="IPR045864">
    <property type="entry name" value="aa-tRNA-synth_II/BPL/LPL"/>
</dbReference>
<dbReference type="PROSITE" id="PS50908">
    <property type="entry name" value="RWD"/>
    <property type="match status" value="1"/>
</dbReference>
<evidence type="ECO:0000256" key="12">
    <source>
        <dbReference type="PROSITE-ProRule" id="PRU10141"/>
    </source>
</evidence>
<keyword evidence="4 11" id="KW-0547">Nucleotide-binding</keyword>
<accession>A0A914BUK4</accession>
<dbReference type="Pfam" id="PF05773">
    <property type="entry name" value="RWD"/>
    <property type="match status" value="1"/>
</dbReference>
<feature type="compositionally biased region" description="Basic and acidic residues" evidence="14">
    <location>
        <begin position="652"/>
        <end position="662"/>
    </location>
</feature>
<dbReference type="SUPFAM" id="SSF54495">
    <property type="entry name" value="UBC-like"/>
    <property type="match status" value="1"/>
</dbReference>
<dbReference type="Gene3D" id="3.30.200.20">
    <property type="entry name" value="Phosphorylase Kinase, domain 1"/>
    <property type="match status" value="1"/>
</dbReference>
<dbReference type="InterPro" id="IPR000719">
    <property type="entry name" value="Prot_kinase_dom"/>
</dbReference>
<dbReference type="InterPro" id="IPR006575">
    <property type="entry name" value="RWD_dom"/>
</dbReference>
<dbReference type="PIRSF" id="PIRSF000660">
    <property type="entry name" value="Ser/Thr_PK_GCN2"/>
    <property type="match status" value="1"/>
</dbReference>
<dbReference type="SUPFAM" id="SSF56112">
    <property type="entry name" value="Protein kinase-like (PK-like)"/>
    <property type="match status" value="2"/>
</dbReference>
<evidence type="ECO:0000256" key="7">
    <source>
        <dbReference type="ARBA" id="ARBA00037982"/>
    </source>
</evidence>
<evidence type="ECO:0000256" key="10">
    <source>
        <dbReference type="PIRSR" id="PIRSR000660-1"/>
    </source>
</evidence>
<dbReference type="Gene3D" id="3.30.930.10">
    <property type="entry name" value="Bira Bifunctional Protein, Domain 2"/>
    <property type="match status" value="1"/>
</dbReference>
<dbReference type="Gene3D" id="3.10.110.10">
    <property type="entry name" value="Ubiquitin Conjugating Enzyme"/>
    <property type="match status" value="1"/>
</dbReference>
<organism evidence="17 18">
    <name type="scientific">Acrobeloides nanus</name>
    <dbReference type="NCBI Taxonomy" id="290746"/>
    <lineage>
        <taxon>Eukaryota</taxon>
        <taxon>Metazoa</taxon>
        <taxon>Ecdysozoa</taxon>
        <taxon>Nematoda</taxon>
        <taxon>Chromadorea</taxon>
        <taxon>Rhabditida</taxon>
        <taxon>Tylenchina</taxon>
        <taxon>Cephalobomorpha</taxon>
        <taxon>Cephaloboidea</taxon>
        <taxon>Cephalobidae</taxon>
        <taxon>Acrobeloides</taxon>
    </lineage>
</organism>
<dbReference type="InterPro" id="IPR011009">
    <property type="entry name" value="Kinase-like_dom_sf"/>
</dbReference>
<evidence type="ECO:0000256" key="6">
    <source>
        <dbReference type="ARBA" id="ARBA00022840"/>
    </source>
</evidence>
<evidence type="ECO:0000256" key="8">
    <source>
        <dbReference type="ARBA" id="ARBA00047899"/>
    </source>
</evidence>
<dbReference type="PROSITE" id="PS00108">
    <property type="entry name" value="PROTEIN_KINASE_ST"/>
    <property type="match status" value="1"/>
</dbReference>
<evidence type="ECO:0000256" key="4">
    <source>
        <dbReference type="ARBA" id="ARBA00022741"/>
    </source>
</evidence>
<sequence>MKTDENEYTQKQNDELLVLQSVFDKDIVDFKNQNCWKQWSPLEICIHLTPLLSHSISPDKIYVSLDLDFKCSPKYPDEVPEVDVKKATGVSRDDIEHLKEQLLQKSKELRGDVMILELCQLAQEFLSSKNKRPEASMHEGMIKKKVEKEDHEKRQRAESEKRELTEIAQENERRRLEMLNRKEDEEFEQRNRIKMLNFGELGEGELIEPLYSDKNRRIYKLVTSKARRAAISRYASEWSAYDKNSQVLVTEWTFSYTLGRGKSRKREIDFEEFETALDSFIQHANTTLKNIKTLDHFVYPYAFANLKKMATSPTNFNCKILIGQIIDPEDNCISQILDTIRKHSNSLLPRLAAQTVCALKWLHEQNLFHGYLQPYSVWFTNEQTFRLSDYILMPQLLSLTEEFERLTNRNSTSETETIMEKTPQYMKERKKDLFSLGTLLDTIRNNSISTSPSVNSVNVQDFIASCQNAKSIEQLTEHKFLTQDVLKLNILGSDSDLFEGFGNVESSRLSTDFQIIRWLGKGGYGDVVLARNKLDGNDYAVKRIPLNPRNEKLNQKVTREAKLFSKLSNDNVVRYYCAWIEKVPLETMSSIAGDISVLRPSTDSSILPARLRNLESAQEHEVQPKPVETDSSDDEWSREKEEGELSVSTQSHESEKRDEPKKLSPLGGKLWQNKVAAGRQNIHTLFSQSGRYSHSLAQSEFEVVFEGESDDENENLEEEQISEQPSTSSILLEGRILYIQMEYCSKSTLRNLIDTGYLQKNPSTVWRMLREILYGVQYIHHQAMIHRDIKPGNILLDGNLRVKIGDFGLATRDLFRLEVNDKGHEASISLSDKNSGLTRDIGTAMYIAPEVLNKSSYSTKFYSFKIDVYSIGIVLFEMFYRPLGPSIERLQILQSLRNTISFPDDFGDNLSQHQRNNARKLVSWMLKLDPEERPSIDMLLQSDIIPMIDLETTDFQKMFSQTLKNRKDRLYQWMIGEFLKQNIPATTQYCFDQAICLDQHQSLQRHSLIEKIRIDLEGIFRLRAFVPIDAHLLTLPLIDANTQNATSLQPFTLLDPSGIPITLPLDLRQNFARFCVRNGISRMKRYSFGKVFSKNDPTGGIHPSERIECALDFIGPVNSANYNVAESLSMILELAKTLPVLQGLRQTIRLGSVQLVRTICTYLGVSDQETQQKVLNEIYRFNVSNKKLTIEQKCERILLCADLTQQVAISLLKFVEPVNSLDELKEQLKLLSRSKSAEVGKNLRNSFNEIQSAINSLQLYSTDQTNIIFDLGVVYRPHMFSDGLTMILQVEVLKNNAKKNVTIVAGGRYDSYLSSIRHIQDPVPPVDLCAFGFNLSLEVLAQIQQLRKEASGHSHTSLVCTSSTEFIKDMCELVHQLWKAQITADILYEVVNSIDLLFDQYKDQRFLLVVVEHNEVLVYTREQEDTFKRTSSFYIAHNRISFDEAVKFMLPGASTPTNSAGPTMPEGLTAILSGQKPAISTATATFANVNLNYAFIENPARNTRKKLEMQVRMCLERDVLSKTSQKTRLEVFVTEISAEILRQIASSVDRQMNSEEFRQAFDVVSKHAGKQKEDVELLYQMLKPLFTVGYSPSAIVLWTRMNENFYKLIV</sequence>
<evidence type="ECO:0000256" key="9">
    <source>
        <dbReference type="ARBA" id="ARBA00048679"/>
    </source>
</evidence>
<evidence type="ECO:0000256" key="3">
    <source>
        <dbReference type="ARBA" id="ARBA00022679"/>
    </source>
</evidence>
<evidence type="ECO:0000256" key="14">
    <source>
        <dbReference type="SAM" id="MobiDB-lite"/>
    </source>
</evidence>
<dbReference type="GO" id="GO:0005524">
    <property type="term" value="F:ATP binding"/>
    <property type="evidence" value="ECO:0007669"/>
    <property type="project" value="UniProtKB-UniRule"/>
</dbReference>
<evidence type="ECO:0000256" key="13">
    <source>
        <dbReference type="SAM" id="Coils"/>
    </source>
</evidence>
<keyword evidence="17" id="KW-1185">Reference proteome</keyword>
<keyword evidence="13" id="KW-0175">Coiled coil</keyword>
<dbReference type="WBParaSite" id="ACRNAN_Path_1023.g3928.t1">
    <property type="protein sequence ID" value="ACRNAN_Path_1023.g3928.t1"/>
    <property type="gene ID" value="ACRNAN_Path_1023.g3928"/>
</dbReference>
<feature type="coiled-coil region" evidence="13">
    <location>
        <begin position="143"/>
        <end position="174"/>
    </location>
</feature>
<dbReference type="SUPFAM" id="SSF55681">
    <property type="entry name" value="Class II aaRS and biotin synthetases"/>
    <property type="match status" value="1"/>
</dbReference>
<evidence type="ECO:0000313" key="17">
    <source>
        <dbReference type="Proteomes" id="UP000887540"/>
    </source>
</evidence>
<dbReference type="InterPro" id="IPR041715">
    <property type="entry name" value="HisRS-like_core"/>
</dbReference>
<dbReference type="GO" id="GO:1990625">
    <property type="term" value="P:negative regulation of cytoplasmic translational initiation in response to stress"/>
    <property type="evidence" value="ECO:0007669"/>
    <property type="project" value="TreeGrafter"/>
</dbReference>
<evidence type="ECO:0000313" key="18">
    <source>
        <dbReference type="WBParaSite" id="ACRNAN_Path_1023.g3928.t1"/>
    </source>
</evidence>
<dbReference type="InterPro" id="IPR050339">
    <property type="entry name" value="CC_SR_Kinase"/>
</dbReference>
<feature type="domain" description="Protein kinase" evidence="15">
    <location>
        <begin position="513"/>
        <end position="948"/>
    </location>
</feature>
<dbReference type="Proteomes" id="UP000887540">
    <property type="component" value="Unplaced"/>
</dbReference>
<dbReference type="PROSITE" id="PS00107">
    <property type="entry name" value="PROTEIN_KINASE_ATP"/>
    <property type="match status" value="1"/>
</dbReference>
<evidence type="ECO:0000256" key="2">
    <source>
        <dbReference type="ARBA" id="ARBA00022527"/>
    </source>
</evidence>
<dbReference type="SMART" id="SM00591">
    <property type="entry name" value="RWD"/>
    <property type="match status" value="1"/>
</dbReference>